<dbReference type="InterPro" id="IPR012338">
    <property type="entry name" value="Beta-lactam/transpept-like"/>
</dbReference>
<dbReference type="Pfam" id="PF00144">
    <property type="entry name" value="Beta-lactamase"/>
    <property type="match status" value="1"/>
</dbReference>
<dbReference type="PANTHER" id="PTHR46825">
    <property type="entry name" value="D-ALANYL-D-ALANINE-CARBOXYPEPTIDASE/ENDOPEPTIDASE AMPH"/>
    <property type="match status" value="1"/>
</dbReference>
<evidence type="ECO:0000313" key="4">
    <source>
        <dbReference type="Proteomes" id="UP000032458"/>
    </source>
</evidence>
<feature type="domain" description="Beta-lactamase-related" evidence="2">
    <location>
        <begin position="57"/>
        <end position="354"/>
    </location>
</feature>
<name>A0A0D7CBR0_9ACTN</name>
<feature type="transmembrane region" description="Helical" evidence="1">
    <location>
        <begin position="6"/>
        <end position="25"/>
    </location>
</feature>
<keyword evidence="1" id="KW-1133">Transmembrane helix</keyword>
<dbReference type="Gene3D" id="3.40.710.10">
    <property type="entry name" value="DD-peptidase/beta-lactamase superfamily"/>
    <property type="match status" value="1"/>
</dbReference>
<reference evidence="3 4" key="1">
    <citation type="submission" date="2014-09" db="EMBL/GenBank/DDBJ databases">
        <title>Draft genome sequence of Streptomyces natalensis ATCC 27448, producer of the antifungal pimaricin.</title>
        <authorList>
            <person name="Mendes M.V."/>
            <person name="Beites T."/>
            <person name="Pires S."/>
            <person name="Santos C.L."/>
            <person name="Moradas-Ferreira P."/>
        </authorList>
    </citation>
    <scope>NUCLEOTIDE SEQUENCE [LARGE SCALE GENOMIC DNA]</scope>
    <source>
        <strain evidence="3 4">ATCC 27448</strain>
    </source>
</reference>
<dbReference type="EMBL" id="JRKI01000063">
    <property type="protein sequence ID" value="KIZ13476.1"/>
    <property type="molecule type" value="Genomic_DNA"/>
</dbReference>
<accession>A0A0D7CBR0</accession>
<evidence type="ECO:0000259" key="2">
    <source>
        <dbReference type="Pfam" id="PF00144"/>
    </source>
</evidence>
<comment type="caution">
    <text evidence="3">The sequence shown here is derived from an EMBL/GenBank/DDBJ whole genome shotgun (WGS) entry which is preliminary data.</text>
</comment>
<dbReference type="SUPFAM" id="SSF56601">
    <property type="entry name" value="beta-lactamase/transpeptidase-like"/>
    <property type="match status" value="1"/>
</dbReference>
<organism evidence="3 4">
    <name type="scientific">Streptomyces natalensis ATCC 27448</name>
    <dbReference type="NCBI Taxonomy" id="1240678"/>
    <lineage>
        <taxon>Bacteria</taxon>
        <taxon>Bacillati</taxon>
        <taxon>Actinomycetota</taxon>
        <taxon>Actinomycetes</taxon>
        <taxon>Kitasatosporales</taxon>
        <taxon>Streptomycetaceae</taxon>
        <taxon>Streptomyces</taxon>
    </lineage>
</organism>
<gene>
    <name evidence="3" type="ORF">SNA_39210</name>
</gene>
<dbReference type="InterPro" id="IPR001466">
    <property type="entry name" value="Beta-lactam-related"/>
</dbReference>
<sequence>MTTTSPVYAALAWIAALAVLVPFLTGCAGRMHARSAPPATVRQPPATTVPALRGLVHDGAPGAASLITRDGRFWASRFSTSGVADLRSGRPMDRFDHFRAGSLTKTLVATVVLQLVAERKLSLDDPASAHLPPGTPHRAPGGHSDLRKVTIRQLLDHTSGLFNYTQDPRFARQMRGTGFGVHRYDTHTPVQLLRLALRHRPVAAPGARYSYANTNYLVLGLIIRGVTGHSYATEIRRRILLPAGLSGTSFPGHDPALPRPHGRAYSRIGGREVDSTFLDPSLAGAAGEMVTTLDDLNRFFAALLSGKFLAPRQMAEMRDEQGTGGTYGLGLYATRLPCGVTVWGHNGDINGSFAETAGTADGRHLVSYRVNTDSLARPAHGTALLEAEFCRADA</sequence>
<keyword evidence="4" id="KW-1185">Reference proteome</keyword>
<dbReference type="PANTHER" id="PTHR46825:SF7">
    <property type="entry name" value="D-ALANYL-D-ALANINE CARBOXYPEPTIDASE"/>
    <property type="match status" value="1"/>
</dbReference>
<protein>
    <submittedName>
        <fullName evidence="3">Beta-lactamase</fullName>
    </submittedName>
</protein>
<evidence type="ECO:0000313" key="3">
    <source>
        <dbReference type="EMBL" id="KIZ13476.1"/>
    </source>
</evidence>
<dbReference type="AlphaFoldDB" id="A0A0D7CBR0"/>
<keyword evidence="1" id="KW-0812">Transmembrane</keyword>
<dbReference type="Proteomes" id="UP000032458">
    <property type="component" value="Unassembled WGS sequence"/>
</dbReference>
<proteinExistence type="predicted"/>
<keyword evidence="1" id="KW-0472">Membrane</keyword>
<evidence type="ECO:0000256" key="1">
    <source>
        <dbReference type="SAM" id="Phobius"/>
    </source>
</evidence>
<dbReference type="PATRIC" id="fig|1240678.4.peg.8344"/>
<dbReference type="InterPro" id="IPR050491">
    <property type="entry name" value="AmpC-like"/>
</dbReference>